<comment type="caution">
    <text evidence="2">The sequence shown here is derived from an EMBL/GenBank/DDBJ whole genome shotgun (WGS) entry which is preliminary data.</text>
</comment>
<protein>
    <submittedName>
        <fullName evidence="2">Uncharacterized protein</fullName>
    </submittedName>
</protein>
<dbReference type="AlphaFoldDB" id="A0A1B7T987"/>
<feature type="compositionally biased region" description="Acidic residues" evidence="1">
    <location>
        <begin position="153"/>
        <end position="163"/>
    </location>
</feature>
<reference evidence="3" key="1">
    <citation type="journal article" date="2016" name="Proc. Natl. Acad. Sci. U.S.A.">
        <title>Comparative genomics of biotechnologically important yeasts.</title>
        <authorList>
            <person name="Riley R."/>
            <person name="Haridas S."/>
            <person name="Wolfe K.H."/>
            <person name="Lopes M.R."/>
            <person name="Hittinger C.T."/>
            <person name="Goeker M."/>
            <person name="Salamov A.A."/>
            <person name="Wisecaver J.H."/>
            <person name="Long T.M."/>
            <person name="Calvey C.H."/>
            <person name="Aerts A.L."/>
            <person name="Barry K.W."/>
            <person name="Choi C."/>
            <person name="Clum A."/>
            <person name="Coughlan A.Y."/>
            <person name="Deshpande S."/>
            <person name="Douglass A.P."/>
            <person name="Hanson S.J."/>
            <person name="Klenk H.-P."/>
            <person name="LaButti K.M."/>
            <person name="Lapidus A."/>
            <person name="Lindquist E.A."/>
            <person name="Lipzen A.M."/>
            <person name="Meier-Kolthoff J.P."/>
            <person name="Ohm R.A."/>
            <person name="Otillar R.P."/>
            <person name="Pangilinan J.L."/>
            <person name="Peng Y."/>
            <person name="Rokas A."/>
            <person name="Rosa C.A."/>
            <person name="Scheuner C."/>
            <person name="Sibirny A.A."/>
            <person name="Slot J.C."/>
            <person name="Stielow J.B."/>
            <person name="Sun H."/>
            <person name="Kurtzman C.P."/>
            <person name="Blackwell M."/>
            <person name="Grigoriev I.V."/>
            <person name="Jeffries T.W."/>
        </authorList>
    </citation>
    <scope>NUCLEOTIDE SEQUENCE [LARGE SCALE GENOMIC DNA]</scope>
    <source>
        <strain evidence="3">NRRL Y-1626</strain>
    </source>
</reference>
<sequence>EEVVSPVVEAEEEVEVVEEKTSTVEEEEKTPTVEEEEKTPTVEEEEIDVVEVSNPVQKEPPAKEEVASVVEEENAEDASVQEETAVEEEVVPVIEEEIEAVEKEAPLTETDAPVLEKETPIAEEEVQSVEEDTPIVEEEEIVIEKAPLAEESQIIEEEEEVPVVEEQGIVIEETENQLSDREDVKSTPIVEIEASEEKSEPIEKILAEDIEAKLPDHVDVPMHTKDTVEETTKTIQITEFEESNSEPVEMPTSETQAVYDKPTQFDEEKQENVVSESLDEQLEELFQENEVIEENIALDEL</sequence>
<feature type="compositionally biased region" description="Acidic residues" evidence="1">
    <location>
        <begin position="121"/>
        <end position="141"/>
    </location>
</feature>
<proteinExistence type="predicted"/>
<accession>A0A1B7T987</accession>
<feature type="compositionally biased region" description="Acidic residues" evidence="1">
    <location>
        <begin position="24"/>
        <end position="49"/>
    </location>
</feature>
<gene>
    <name evidence="2" type="ORF">HANVADRAFT_3899</name>
</gene>
<name>A0A1B7T987_9ASCO</name>
<dbReference type="EMBL" id="LXPE01000156">
    <property type="protein sequence ID" value="OBA25294.1"/>
    <property type="molecule type" value="Genomic_DNA"/>
</dbReference>
<organism evidence="2 3">
    <name type="scientific">Hanseniaspora valbyensis NRRL Y-1626</name>
    <dbReference type="NCBI Taxonomy" id="766949"/>
    <lineage>
        <taxon>Eukaryota</taxon>
        <taxon>Fungi</taxon>
        <taxon>Dikarya</taxon>
        <taxon>Ascomycota</taxon>
        <taxon>Saccharomycotina</taxon>
        <taxon>Saccharomycetes</taxon>
        <taxon>Saccharomycodales</taxon>
        <taxon>Saccharomycodaceae</taxon>
        <taxon>Hanseniaspora</taxon>
    </lineage>
</organism>
<feature type="compositionally biased region" description="Acidic residues" evidence="1">
    <location>
        <begin position="1"/>
        <end position="16"/>
    </location>
</feature>
<evidence type="ECO:0000313" key="2">
    <source>
        <dbReference type="EMBL" id="OBA25294.1"/>
    </source>
</evidence>
<keyword evidence="3" id="KW-1185">Reference proteome</keyword>
<feature type="compositionally biased region" description="Acidic residues" evidence="1">
    <location>
        <begin position="70"/>
        <end position="99"/>
    </location>
</feature>
<evidence type="ECO:0000313" key="3">
    <source>
        <dbReference type="Proteomes" id="UP000092321"/>
    </source>
</evidence>
<feature type="region of interest" description="Disordered" evidence="1">
    <location>
        <begin position="1"/>
        <end position="187"/>
    </location>
</feature>
<feature type="non-terminal residue" evidence="2">
    <location>
        <position position="1"/>
    </location>
</feature>
<evidence type="ECO:0000256" key="1">
    <source>
        <dbReference type="SAM" id="MobiDB-lite"/>
    </source>
</evidence>
<dbReference type="Proteomes" id="UP000092321">
    <property type="component" value="Unassembled WGS sequence"/>
</dbReference>